<gene>
    <name evidence="7" type="ORF">CLV88_101197</name>
</gene>
<dbReference type="InterPro" id="IPR014746">
    <property type="entry name" value="Gln_synth/guanido_kin_cat_dom"/>
</dbReference>
<dbReference type="PANTHER" id="PTHR43785:SF12">
    <property type="entry name" value="TYPE-1 GLUTAMINE SYNTHETASE 2"/>
    <property type="match status" value="1"/>
</dbReference>
<comment type="cofactor">
    <cofactor evidence="1">
        <name>Mg(2+)</name>
        <dbReference type="ChEBI" id="CHEBI:18420"/>
    </cofactor>
</comment>
<evidence type="ECO:0000256" key="5">
    <source>
        <dbReference type="RuleBase" id="RU000384"/>
    </source>
</evidence>
<evidence type="ECO:0000256" key="2">
    <source>
        <dbReference type="ARBA" id="ARBA00022598"/>
    </source>
</evidence>
<keyword evidence="3" id="KW-0460">Magnesium</keyword>
<evidence type="ECO:0000313" key="7">
    <source>
        <dbReference type="EMBL" id="PSL21773.1"/>
    </source>
</evidence>
<evidence type="ECO:0000256" key="1">
    <source>
        <dbReference type="ARBA" id="ARBA00001946"/>
    </source>
</evidence>
<keyword evidence="2 7" id="KW-0436">Ligase</keyword>
<dbReference type="SUPFAM" id="SSF54368">
    <property type="entry name" value="Glutamine synthetase, N-terminal domain"/>
    <property type="match status" value="1"/>
</dbReference>
<dbReference type="RefSeq" id="WP_106606498.1">
    <property type="nucleotide sequence ID" value="NZ_PYGJ01000001.1"/>
</dbReference>
<dbReference type="InterPro" id="IPR036651">
    <property type="entry name" value="Gln_synt_N_sf"/>
</dbReference>
<dbReference type="Proteomes" id="UP000240418">
    <property type="component" value="Unassembled WGS sequence"/>
</dbReference>
<sequence length="438" mass="47624">MTLSEYQTIRVATADLNGQLRGKRLPSSQADKLANGGLRMPLSALNVDIWGDDINNSPLVFESGDADGILRPTNRDPVPMPWLETPSKLHLMSMFHEDGTPFLGDPRQALNHVLERFSTRGWSVLAATEMEFTLVDDSAAVLRAPIDPRTGRRLFAGDILSVDALDAFDPFFTELHAGACAMGIDIQSMIGECGLGQFEVTLNHRDARRAADDAILFKHLARGIARKHGMAATFVAKPYIDDAGNGMHVHFSVLDQNGTNVFDNGGAEGSDILHYAIAGCLAAMPASTLILAPHGPSYDRFARGSHAPTSACWAYENRTAAIRVPGGAPTARRIEHRTAGGDTNPYLVFATILGAAMAGIEDERPAAAPITGNAYDLDLPQLAPDWATAVELFATDPLIARILPNPLIRNLTMTKRQELKRLVDIPEQEQWQTYLERV</sequence>
<organism evidence="7 8">
    <name type="scientific">Shimia abyssi</name>
    <dbReference type="NCBI Taxonomy" id="1662395"/>
    <lineage>
        <taxon>Bacteria</taxon>
        <taxon>Pseudomonadati</taxon>
        <taxon>Pseudomonadota</taxon>
        <taxon>Alphaproteobacteria</taxon>
        <taxon>Rhodobacterales</taxon>
        <taxon>Roseobacteraceae</taxon>
    </lineage>
</organism>
<dbReference type="AlphaFoldDB" id="A0A2P8FJ96"/>
<dbReference type="Gene3D" id="3.10.20.70">
    <property type="entry name" value="Glutamine synthetase, N-terminal domain"/>
    <property type="match status" value="1"/>
</dbReference>
<accession>A0A2P8FJ96</accession>
<dbReference type="InterPro" id="IPR008146">
    <property type="entry name" value="Gln_synth_cat_dom"/>
</dbReference>
<evidence type="ECO:0000259" key="6">
    <source>
        <dbReference type="PROSITE" id="PS51987"/>
    </source>
</evidence>
<keyword evidence="8" id="KW-1185">Reference proteome</keyword>
<dbReference type="InterPro" id="IPR027303">
    <property type="entry name" value="Gln_synth_gly_rich_site"/>
</dbReference>
<dbReference type="Gene3D" id="3.30.590.10">
    <property type="entry name" value="Glutamine synthetase/guanido kinase, catalytic domain"/>
    <property type="match status" value="1"/>
</dbReference>
<dbReference type="SMART" id="SM01230">
    <property type="entry name" value="Gln-synt_C"/>
    <property type="match status" value="1"/>
</dbReference>
<comment type="caution">
    <text evidence="7">The sequence shown here is derived from an EMBL/GenBank/DDBJ whole genome shotgun (WGS) entry which is preliminary data.</text>
</comment>
<protein>
    <submittedName>
        <fullName evidence="7">Glutamate--putrescine ligase</fullName>
    </submittedName>
</protein>
<reference evidence="7 8" key="1">
    <citation type="submission" date="2018-03" db="EMBL/GenBank/DDBJ databases">
        <title>Genomic Encyclopedia of Archaeal and Bacterial Type Strains, Phase II (KMG-II): from individual species to whole genera.</title>
        <authorList>
            <person name="Goeker M."/>
        </authorList>
    </citation>
    <scope>NUCLEOTIDE SEQUENCE [LARGE SCALE GENOMIC DNA]</scope>
    <source>
        <strain evidence="7 8">DSM 100673</strain>
    </source>
</reference>
<dbReference type="Pfam" id="PF00120">
    <property type="entry name" value="Gln-synt_C"/>
    <property type="match status" value="1"/>
</dbReference>
<evidence type="ECO:0000313" key="8">
    <source>
        <dbReference type="Proteomes" id="UP000240418"/>
    </source>
</evidence>
<comment type="similarity">
    <text evidence="4 5">Belongs to the glutamine synthetase family.</text>
</comment>
<dbReference type="GO" id="GO:0006542">
    <property type="term" value="P:glutamine biosynthetic process"/>
    <property type="evidence" value="ECO:0007669"/>
    <property type="project" value="InterPro"/>
</dbReference>
<dbReference type="GO" id="GO:0006598">
    <property type="term" value="P:polyamine catabolic process"/>
    <property type="evidence" value="ECO:0007669"/>
    <property type="project" value="TreeGrafter"/>
</dbReference>
<dbReference type="PROSITE" id="PS00181">
    <property type="entry name" value="GLNA_ATP"/>
    <property type="match status" value="1"/>
</dbReference>
<dbReference type="SUPFAM" id="SSF55931">
    <property type="entry name" value="Glutamine synthetase/guanido kinase"/>
    <property type="match status" value="1"/>
</dbReference>
<evidence type="ECO:0000256" key="3">
    <source>
        <dbReference type="ARBA" id="ARBA00022842"/>
    </source>
</evidence>
<dbReference type="PROSITE" id="PS51987">
    <property type="entry name" value="GS_CATALYTIC"/>
    <property type="match status" value="1"/>
</dbReference>
<feature type="domain" description="GS catalytic" evidence="6">
    <location>
        <begin position="106"/>
        <end position="438"/>
    </location>
</feature>
<name>A0A2P8FJ96_9RHOB</name>
<dbReference type="EMBL" id="PYGJ01000001">
    <property type="protein sequence ID" value="PSL21773.1"/>
    <property type="molecule type" value="Genomic_DNA"/>
</dbReference>
<dbReference type="OrthoDB" id="9807095at2"/>
<evidence type="ECO:0000256" key="4">
    <source>
        <dbReference type="PROSITE-ProRule" id="PRU01331"/>
    </source>
</evidence>
<proteinExistence type="inferred from homology"/>
<dbReference type="PANTHER" id="PTHR43785">
    <property type="entry name" value="GAMMA-GLUTAMYLPUTRESCINE SYNTHETASE"/>
    <property type="match status" value="1"/>
</dbReference>
<dbReference type="GO" id="GO:0004356">
    <property type="term" value="F:glutamine synthetase activity"/>
    <property type="evidence" value="ECO:0007669"/>
    <property type="project" value="InterPro"/>
</dbReference>